<evidence type="ECO:0000256" key="1">
    <source>
        <dbReference type="ARBA" id="ARBA00001971"/>
    </source>
</evidence>
<evidence type="ECO:0000256" key="6">
    <source>
        <dbReference type="ARBA" id="ARBA00023033"/>
    </source>
</evidence>
<accession>A0A423WY73</accession>
<dbReference type="Pfam" id="PF00067">
    <property type="entry name" value="p450"/>
    <property type="match status" value="1"/>
</dbReference>
<dbReference type="SUPFAM" id="SSF48264">
    <property type="entry name" value="Cytochrome P450"/>
    <property type="match status" value="1"/>
</dbReference>
<organism evidence="9 10">
    <name type="scientific">Cytospora schulzeri</name>
    <dbReference type="NCBI Taxonomy" id="448051"/>
    <lineage>
        <taxon>Eukaryota</taxon>
        <taxon>Fungi</taxon>
        <taxon>Dikarya</taxon>
        <taxon>Ascomycota</taxon>
        <taxon>Pezizomycotina</taxon>
        <taxon>Sordariomycetes</taxon>
        <taxon>Sordariomycetidae</taxon>
        <taxon>Diaporthales</taxon>
        <taxon>Cytosporaceae</taxon>
        <taxon>Cytospora</taxon>
    </lineage>
</organism>
<evidence type="ECO:0000256" key="7">
    <source>
        <dbReference type="PIRSR" id="PIRSR602403-1"/>
    </source>
</evidence>
<comment type="cofactor">
    <cofactor evidence="1 7">
        <name>heme</name>
        <dbReference type="ChEBI" id="CHEBI:30413"/>
    </cofactor>
</comment>
<dbReference type="AlphaFoldDB" id="A0A423WY73"/>
<dbReference type="Gene3D" id="1.10.630.10">
    <property type="entry name" value="Cytochrome P450"/>
    <property type="match status" value="1"/>
</dbReference>
<keyword evidence="6" id="KW-0560">Oxidoreductase</keyword>
<dbReference type="PANTHER" id="PTHR24304:SF2">
    <property type="entry name" value="24-HYDROXYCHOLESTEROL 7-ALPHA-HYDROXYLASE"/>
    <property type="match status" value="1"/>
</dbReference>
<keyword evidence="5 7" id="KW-0408">Iron</keyword>
<dbReference type="STRING" id="356882.A0A423WY73"/>
<dbReference type="OrthoDB" id="1055148at2759"/>
<evidence type="ECO:0000256" key="3">
    <source>
        <dbReference type="ARBA" id="ARBA00022617"/>
    </source>
</evidence>
<dbReference type="GO" id="GO:0005506">
    <property type="term" value="F:iron ion binding"/>
    <property type="evidence" value="ECO:0007669"/>
    <property type="project" value="InterPro"/>
</dbReference>
<proteinExistence type="inferred from homology"/>
<gene>
    <name evidence="9" type="ORF">VMCG_03185</name>
</gene>
<evidence type="ECO:0008006" key="11">
    <source>
        <dbReference type="Google" id="ProtNLM"/>
    </source>
</evidence>
<keyword evidence="3 7" id="KW-0349">Heme</keyword>
<comment type="similarity">
    <text evidence="2">Belongs to the cytochrome P450 family.</text>
</comment>
<evidence type="ECO:0000256" key="2">
    <source>
        <dbReference type="ARBA" id="ARBA00010617"/>
    </source>
</evidence>
<dbReference type="InterPro" id="IPR036396">
    <property type="entry name" value="Cyt_P450_sf"/>
</dbReference>
<feature type="transmembrane region" description="Helical" evidence="8">
    <location>
        <begin position="28"/>
        <end position="49"/>
    </location>
</feature>
<evidence type="ECO:0000256" key="8">
    <source>
        <dbReference type="SAM" id="Phobius"/>
    </source>
</evidence>
<dbReference type="Proteomes" id="UP000283895">
    <property type="component" value="Unassembled WGS sequence"/>
</dbReference>
<sequence>MDQHRLGARLLDLSIQDELRWYNDPTTMTTNIIFVLLGLSVIKLAISLFGRPALPHNAPLLWKPDDWPLLGSLRFFTERTDMVLDATAAHESSGSRTGNFSFFLGKKHVVGIGRTPEARITFYENRNLDLLQGSAELLTALPLAEGDVNRFGTFFTKTLTSTLRGEKLVMNLPLIARDARAMCQLLLNKELATADSEWRVMDTFDVFQRLIFQMTTRTIGAHEIAEDHALGDYTLSIFRGIERRNSVAKIFISWLPTPAHIMRMCDAFRFYRVMSWIVTERMRTGVTQQDTMQLLIDSGTNIKDITAFQLQGLFAGLLNTALNLSWVVLLLSVSPEWKARAIGEVDAVISKHRTSPSQTTADVLDTLSLDSWQTEFPLLVDGCLPEAMRLTMRGTPFRKNVGSLGVPLEKNRDPAEIIPGGSYAAYLIHHVHFDPEIYPDPERFDPGRYEAHRAEHKRAPHVFLGWGTGKHPCLGTRFAKLETAVALAYFLSAVDFEVAADSTGAASSQAPPLPPRNVNLATRPTRPIYLRYKPRSNAL</sequence>
<dbReference type="InterPro" id="IPR002403">
    <property type="entry name" value="Cyt_P450_E_grp-IV"/>
</dbReference>
<keyword evidence="8" id="KW-1133">Transmembrane helix</keyword>
<evidence type="ECO:0000256" key="4">
    <source>
        <dbReference type="ARBA" id="ARBA00022723"/>
    </source>
</evidence>
<dbReference type="PANTHER" id="PTHR24304">
    <property type="entry name" value="CYTOCHROME P450 FAMILY 7"/>
    <property type="match status" value="1"/>
</dbReference>
<evidence type="ECO:0000313" key="9">
    <source>
        <dbReference type="EMBL" id="ROW08461.1"/>
    </source>
</evidence>
<evidence type="ECO:0000313" key="10">
    <source>
        <dbReference type="Proteomes" id="UP000283895"/>
    </source>
</evidence>
<keyword evidence="4 7" id="KW-0479">Metal-binding</keyword>
<dbReference type="EMBL" id="LKEA01000006">
    <property type="protein sequence ID" value="ROW08461.1"/>
    <property type="molecule type" value="Genomic_DNA"/>
</dbReference>
<keyword evidence="8" id="KW-0812">Transmembrane</keyword>
<dbReference type="GO" id="GO:0016705">
    <property type="term" value="F:oxidoreductase activity, acting on paired donors, with incorporation or reduction of molecular oxygen"/>
    <property type="evidence" value="ECO:0007669"/>
    <property type="project" value="InterPro"/>
</dbReference>
<keyword evidence="8" id="KW-0472">Membrane</keyword>
<dbReference type="GO" id="GO:0020037">
    <property type="term" value="F:heme binding"/>
    <property type="evidence" value="ECO:0007669"/>
    <property type="project" value="InterPro"/>
</dbReference>
<dbReference type="InterPro" id="IPR050529">
    <property type="entry name" value="CYP450_sterol_14alpha_dmase"/>
</dbReference>
<reference evidence="9 10" key="1">
    <citation type="submission" date="2015-09" db="EMBL/GenBank/DDBJ databases">
        <title>Host preference determinants of Valsa canker pathogens revealed by comparative genomics.</title>
        <authorList>
            <person name="Yin Z."/>
            <person name="Huang L."/>
        </authorList>
    </citation>
    <scope>NUCLEOTIDE SEQUENCE [LARGE SCALE GENOMIC DNA]</scope>
    <source>
        <strain evidence="9 10">03-1</strain>
    </source>
</reference>
<keyword evidence="10" id="KW-1185">Reference proteome</keyword>
<dbReference type="GO" id="GO:0004497">
    <property type="term" value="F:monooxygenase activity"/>
    <property type="evidence" value="ECO:0007669"/>
    <property type="project" value="UniProtKB-KW"/>
</dbReference>
<name>A0A423WY73_9PEZI</name>
<dbReference type="PRINTS" id="PR00465">
    <property type="entry name" value="EP450IV"/>
</dbReference>
<evidence type="ECO:0000256" key="5">
    <source>
        <dbReference type="ARBA" id="ARBA00023004"/>
    </source>
</evidence>
<comment type="caution">
    <text evidence="9">The sequence shown here is derived from an EMBL/GenBank/DDBJ whole genome shotgun (WGS) entry which is preliminary data.</text>
</comment>
<keyword evidence="6" id="KW-0503">Monooxygenase</keyword>
<dbReference type="InterPro" id="IPR001128">
    <property type="entry name" value="Cyt_P450"/>
</dbReference>
<feature type="binding site" description="axial binding residue" evidence="7">
    <location>
        <position position="473"/>
    </location>
    <ligand>
        <name>heme</name>
        <dbReference type="ChEBI" id="CHEBI:30413"/>
    </ligand>
    <ligandPart>
        <name>Fe</name>
        <dbReference type="ChEBI" id="CHEBI:18248"/>
    </ligandPart>
</feature>
<protein>
    <recommendedName>
        <fullName evidence="11">Cytochrome P450</fullName>
    </recommendedName>
</protein>
<dbReference type="CDD" id="cd00302">
    <property type="entry name" value="cytochrome_P450"/>
    <property type="match status" value="1"/>
</dbReference>